<evidence type="ECO:0000313" key="2">
    <source>
        <dbReference type="EMBL" id="TQN71395.1"/>
    </source>
</evidence>
<feature type="compositionally biased region" description="Low complexity" evidence="1">
    <location>
        <begin position="80"/>
        <end position="93"/>
    </location>
</feature>
<feature type="compositionally biased region" description="Basic and acidic residues" evidence="1">
    <location>
        <begin position="245"/>
        <end position="262"/>
    </location>
</feature>
<name>A0A5Q4BWB8_9PEZI</name>
<organism evidence="2 3">
    <name type="scientific">Colletotrichum shisoi</name>
    <dbReference type="NCBI Taxonomy" id="2078593"/>
    <lineage>
        <taxon>Eukaryota</taxon>
        <taxon>Fungi</taxon>
        <taxon>Dikarya</taxon>
        <taxon>Ascomycota</taxon>
        <taxon>Pezizomycotina</taxon>
        <taxon>Sordariomycetes</taxon>
        <taxon>Hypocreomycetidae</taxon>
        <taxon>Glomerellales</taxon>
        <taxon>Glomerellaceae</taxon>
        <taxon>Colletotrichum</taxon>
        <taxon>Colletotrichum destructivum species complex</taxon>
    </lineage>
</organism>
<proteinExistence type="predicted"/>
<reference evidence="2 3" key="1">
    <citation type="journal article" date="2019" name="Sci. Rep.">
        <title>Colletotrichum shisoi sp. nov., an anthracnose pathogen of Perilla frutescens in Japan: molecular phylogenetic, morphological and genomic evidence.</title>
        <authorList>
            <person name="Gan P."/>
            <person name="Tsushima A."/>
            <person name="Hiroyama R."/>
            <person name="Narusaka M."/>
            <person name="Takano Y."/>
            <person name="Narusaka Y."/>
            <person name="Kawaradani M."/>
            <person name="Damm U."/>
            <person name="Shirasu K."/>
        </authorList>
    </citation>
    <scope>NUCLEOTIDE SEQUENCE [LARGE SCALE GENOMIC DNA]</scope>
    <source>
        <strain evidence="2 3">PG-2018a</strain>
    </source>
</reference>
<comment type="caution">
    <text evidence="2">The sequence shown here is derived from an EMBL/GenBank/DDBJ whole genome shotgun (WGS) entry which is preliminary data.</text>
</comment>
<feature type="compositionally biased region" description="Polar residues" evidence="1">
    <location>
        <begin position="94"/>
        <end position="112"/>
    </location>
</feature>
<gene>
    <name evidence="2" type="ORF">CSHISOI_04127</name>
</gene>
<feature type="region of interest" description="Disordered" evidence="1">
    <location>
        <begin position="69"/>
        <end position="190"/>
    </location>
</feature>
<sequence length="435" mass="48769">MVRIQHSPRPVKTSPSLFSDFLSKDITTESVPGRTRHFGLIKPPSNATSIIPSGTQMLGLQQRPYWALQRHGGDAPTPPTSTSTTADPSAATSQSRFDSYTDVCHNQGQPSSRYLPPGVPTGPAADRKRHNQPGHLPGNLGTGDNRPPLNAPTGPAAQRKQVPRIIPTQGSQQLTRPAESASWSQSLTWQSDQARARESFKKMSAEMRHLGIDQSPAAPKNFNEYLTTKMHNVQRGLALQKRQQQRADEQQRHSKREEEHDPTQPPRPEATLHRSLTSDKLSPLFGADLCWNAHYTRMDTVPHSERVEWPPMSAFKEAGRRIGPDDTGRFLPLPRQNHTREPVRVIEGDCANDERDTVDYRQKVIKLDRLSLSPPHSLLELDTSITCDVDVECLPVWTREIIDEIVLNEKDDDMATTQQGDGNKEKKCDVEQERK</sequence>
<evidence type="ECO:0000256" key="1">
    <source>
        <dbReference type="SAM" id="MobiDB-lite"/>
    </source>
</evidence>
<feature type="region of interest" description="Disordered" evidence="1">
    <location>
        <begin position="237"/>
        <end position="278"/>
    </location>
</feature>
<evidence type="ECO:0000313" key="3">
    <source>
        <dbReference type="Proteomes" id="UP000326340"/>
    </source>
</evidence>
<feature type="compositionally biased region" description="Basic and acidic residues" evidence="1">
    <location>
        <begin position="422"/>
        <end position="435"/>
    </location>
</feature>
<accession>A0A5Q4BWB8</accession>
<feature type="region of interest" description="Disordered" evidence="1">
    <location>
        <begin position="410"/>
        <end position="435"/>
    </location>
</feature>
<dbReference type="Proteomes" id="UP000326340">
    <property type="component" value="Unassembled WGS sequence"/>
</dbReference>
<keyword evidence="3" id="KW-1185">Reference proteome</keyword>
<dbReference type="OrthoDB" id="1703270at2759"/>
<dbReference type="EMBL" id="PUHP01000275">
    <property type="protein sequence ID" value="TQN71395.1"/>
    <property type="molecule type" value="Genomic_DNA"/>
</dbReference>
<protein>
    <submittedName>
        <fullName evidence="2">Uncharacterized protein</fullName>
    </submittedName>
</protein>
<dbReference type="AlphaFoldDB" id="A0A5Q4BWB8"/>
<feature type="compositionally biased region" description="Polar residues" evidence="1">
    <location>
        <begin position="168"/>
        <end position="190"/>
    </location>
</feature>